<comment type="subcellular location">
    <subcellularLocation>
        <location evidence="1">Cell membrane</location>
        <topology evidence="1">Multi-pass membrane protein</topology>
    </subcellularLocation>
    <subcellularLocation>
        <location evidence="8">Membrane</location>
        <topology evidence="8">Multi-pass membrane protein</topology>
    </subcellularLocation>
</comment>
<comment type="caution">
    <text evidence="9">The sequence shown here is derived from an EMBL/GenBank/DDBJ whole genome shotgun (WGS) entry which is preliminary data.</text>
</comment>
<evidence type="ECO:0000256" key="3">
    <source>
        <dbReference type="ARBA" id="ARBA00022448"/>
    </source>
</evidence>
<accession>A0ABU6MFC6</accession>
<dbReference type="Gene3D" id="1.20.58.340">
    <property type="entry name" value="Magnesium transport protein CorA, transmembrane region"/>
    <property type="match status" value="2"/>
</dbReference>
<dbReference type="Gene3D" id="3.30.460.20">
    <property type="entry name" value="CorA soluble domain-like"/>
    <property type="match status" value="1"/>
</dbReference>
<evidence type="ECO:0000256" key="4">
    <source>
        <dbReference type="ARBA" id="ARBA00022475"/>
    </source>
</evidence>
<reference evidence="9 10" key="1">
    <citation type="submission" date="2023-03" db="EMBL/GenBank/DDBJ databases">
        <title>Bacillus Genome Sequencing.</title>
        <authorList>
            <person name="Dunlap C."/>
        </authorList>
    </citation>
    <scope>NUCLEOTIDE SEQUENCE [LARGE SCALE GENOMIC DNA]</scope>
    <source>
        <strain evidence="9 10">B-23453</strain>
    </source>
</reference>
<evidence type="ECO:0000256" key="8">
    <source>
        <dbReference type="RuleBase" id="RU362010"/>
    </source>
</evidence>
<evidence type="ECO:0000256" key="6">
    <source>
        <dbReference type="ARBA" id="ARBA00022989"/>
    </source>
</evidence>
<keyword evidence="10" id="KW-1185">Reference proteome</keyword>
<dbReference type="PANTHER" id="PTHR46494:SF1">
    <property type="entry name" value="CORA FAMILY METAL ION TRANSPORTER (EUROFUNG)"/>
    <property type="match status" value="1"/>
</dbReference>
<keyword evidence="5 8" id="KW-0812">Transmembrane</keyword>
<dbReference type="Pfam" id="PF01544">
    <property type="entry name" value="CorA"/>
    <property type="match status" value="1"/>
</dbReference>
<feature type="transmembrane region" description="Helical" evidence="8">
    <location>
        <begin position="290"/>
        <end position="311"/>
    </location>
</feature>
<dbReference type="NCBIfam" id="TIGR00383">
    <property type="entry name" value="corA"/>
    <property type="match status" value="1"/>
</dbReference>
<evidence type="ECO:0000256" key="2">
    <source>
        <dbReference type="ARBA" id="ARBA00009765"/>
    </source>
</evidence>
<dbReference type="SUPFAM" id="SSF143865">
    <property type="entry name" value="CorA soluble domain-like"/>
    <property type="match status" value="1"/>
</dbReference>
<proteinExistence type="inferred from homology"/>
<comment type="similarity">
    <text evidence="2 8">Belongs to the CorA metal ion transporter (MIT) (TC 1.A.35) family.</text>
</comment>
<dbReference type="InterPro" id="IPR004488">
    <property type="entry name" value="Mg/Co-transport_prot_CorA"/>
</dbReference>
<gene>
    <name evidence="8 9" type="primary">corA</name>
    <name evidence="9" type="ORF">P4T90_04720</name>
</gene>
<evidence type="ECO:0000256" key="7">
    <source>
        <dbReference type="ARBA" id="ARBA00023136"/>
    </source>
</evidence>
<evidence type="ECO:0000256" key="5">
    <source>
        <dbReference type="ARBA" id="ARBA00022692"/>
    </source>
</evidence>
<name>A0ABU6MFC6_9BACI</name>
<organism evidence="9 10">
    <name type="scientific">Heyndrickxia acidicola</name>
    <dbReference type="NCBI Taxonomy" id="209389"/>
    <lineage>
        <taxon>Bacteria</taxon>
        <taxon>Bacillati</taxon>
        <taxon>Bacillota</taxon>
        <taxon>Bacilli</taxon>
        <taxon>Bacillales</taxon>
        <taxon>Bacillaceae</taxon>
        <taxon>Heyndrickxia</taxon>
    </lineage>
</organism>
<dbReference type="CDD" id="cd12831">
    <property type="entry name" value="TmCorA-like_u2"/>
    <property type="match status" value="1"/>
</dbReference>
<sequence>MIRTIAITKTHQIVKGKPIEEILSDDYLWYWIDFDQPAEEEIAKLRSPLNFHPLAIEDCIHTLQRPKLDYYDEYTFFVMHCILPYNLEKEELNLFLGETYTVTFHHSVSKEIDEIWNRLEAAKDAAKWDPYLILYHVLDKIVDNYFPIIYQLEDELNHIEANSTKQSMEDLLEGLFAIRHDLLAMRHSVTPMSELVYRMLNSHRLTGIKKKTAYFSDIYDHLLKISSLIDASREITADIRDSYLSMNAHQTNKVMKVLTVITTIFMPLTLIAGIYGMNFKYMPELEWKPGYFFTLGLMVVISSGMWLWFTLKGWFK</sequence>
<comment type="function">
    <text evidence="8">Mediates influx of magnesium ions.</text>
</comment>
<evidence type="ECO:0000256" key="1">
    <source>
        <dbReference type="ARBA" id="ARBA00004651"/>
    </source>
</evidence>
<keyword evidence="3 8" id="KW-0813">Transport</keyword>
<dbReference type="SUPFAM" id="SSF144083">
    <property type="entry name" value="Magnesium transport protein CorA, transmembrane region"/>
    <property type="match status" value="1"/>
</dbReference>
<evidence type="ECO:0000313" key="9">
    <source>
        <dbReference type="EMBL" id="MED1202393.1"/>
    </source>
</evidence>
<keyword evidence="8" id="KW-0460">Magnesium</keyword>
<keyword evidence="6 8" id="KW-1133">Transmembrane helix</keyword>
<dbReference type="InterPro" id="IPR045861">
    <property type="entry name" value="CorA_cytoplasmic_dom"/>
</dbReference>
<dbReference type="InterPro" id="IPR002523">
    <property type="entry name" value="MgTranspt_CorA/ZnTranspt_ZntB"/>
</dbReference>
<feature type="transmembrane region" description="Helical" evidence="8">
    <location>
        <begin position="257"/>
        <end position="278"/>
    </location>
</feature>
<dbReference type="RefSeq" id="WP_066265884.1">
    <property type="nucleotide sequence ID" value="NZ_JARMAB010000006.1"/>
</dbReference>
<dbReference type="EMBL" id="JARMAB010000006">
    <property type="protein sequence ID" value="MED1202393.1"/>
    <property type="molecule type" value="Genomic_DNA"/>
</dbReference>
<dbReference type="PANTHER" id="PTHR46494">
    <property type="entry name" value="CORA FAMILY METAL ION TRANSPORTER (EUROFUNG)"/>
    <property type="match status" value="1"/>
</dbReference>
<keyword evidence="7 8" id="KW-0472">Membrane</keyword>
<dbReference type="Proteomes" id="UP001341444">
    <property type="component" value="Unassembled WGS sequence"/>
</dbReference>
<dbReference type="InterPro" id="IPR045863">
    <property type="entry name" value="CorA_TM1_TM2"/>
</dbReference>
<evidence type="ECO:0000313" key="10">
    <source>
        <dbReference type="Proteomes" id="UP001341444"/>
    </source>
</evidence>
<keyword evidence="4 8" id="KW-1003">Cell membrane</keyword>
<protein>
    <recommendedName>
        <fullName evidence="8">Magnesium transport protein CorA</fullName>
    </recommendedName>
</protein>
<keyword evidence="8" id="KW-0406">Ion transport</keyword>